<evidence type="ECO:0000256" key="2">
    <source>
        <dbReference type="ARBA" id="ARBA00022448"/>
    </source>
</evidence>
<keyword evidence="12" id="KW-1185">Reference proteome</keyword>
<dbReference type="EMBL" id="JBBMFS010000004">
    <property type="protein sequence ID" value="MEQ2554513.1"/>
    <property type="molecule type" value="Genomic_DNA"/>
</dbReference>
<accession>A0ABV1H4W8</accession>
<evidence type="ECO:0000313" key="11">
    <source>
        <dbReference type="EMBL" id="MEQ2554513.1"/>
    </source>
</evidence>
<dbReference type="InterPro" id="IPR003439">
    <property type="entry name" value="ABC_transporter-like_ATP-bd"/>
</dbReference>
<evidence type="ECO:0000256" key="1">
    <source>
        <dbReference type="ARBA" id="ARBA00004202"/>
    </source>
</evidence>
<evidence type="ECO:0000256" key="7">
    <source>
        <dbReference type="ARBA" id="ARBA00023004"/>
    </source>
</evidence>
<keyword evidence="2" id="KW-0813">Transport</keyword>
<comment type="caution">
    <text evidence="11">The sequence shown here is derived from an EMBL/GenBank/DDBJ whole genome shotgun (WGS) entry which is preliminary data.</text>
</comment>
<dbReference type="SUPFAM" id="SSF52540">
    <property type="entry name" value="P-loop containing nucleoside triphosphate hydrolases"/>
    <property type="match status" value="1"/>
</dbReference>
<keyword evidence="4" id="KW-0410">Iron transport</keyword>
<keyword evidence="6 11" id="KW-0067">ATP-binding</keyword>
<dbReference type="InterPro" id="IPR017871">
    <property type="entry name" value="ABC_transporter-like_CS"/>
</dbReference>
<dbReference type="PANTHER" id="PTHR42771">
    <property type="entry name" value="IRON(3+)-HYDROXAMATE IMPORT ATP-BINDING PROTEIN FHUC"/>
    <property type="match status" value="1"/>
</dbReference>
<protein>
    <submittedName>
        <fullName evidence="11">ABC transporter ATP-binding protein</fullName>
    </submittedName>
</protein>
<sequence length="263" mass="29802">MQNNKEKKNVFEIENLSFAYDKHEVLNNLNLSFHEGIVTTMIGPNGCGKSTLLQLMTKNLKPAGGKILLQGEDIAQIRQKQFAQSVAVVHQYNTAPPDLTVEKLVSYGRIPYHKMGVPFDKAKDMERIEWALEITNTTKHKDKTVSQLSGGQKQRVWIAMALAQDAKVLLLDEPTTYLDIRYQLQILRLIRRLNEEYGFTIIMVLHDVNQSLYYSDEIVALKAGKCIAQGSPQQILTGELIQKVYDVTLKVSDIDGKRFILPV</sequence>
<dbReference type="PROSITE" id="PS00211">
    <property type="entry name" value="ABC_TRANSPORTER_1"/>
    <property type="match status" value="1"/>
</dbReference>
<name>A0ABV1H4W8_9FIRM</name>
<evidence type="ECO:0000256" key="9">
    <source>
        <dbReference type="ARBA" id="ARBA00023136"/>
    </source>
</evidence>
<dbReference type="InterPro" id="IPR027417">
    <property type="entry name" value="P-loop_NTPase"/>
</dbReference>
<dbReference type="InterPro" id="IPR003593">
    <property type="entry name" value="AAA+_ATPase"/>
</dbReference>
<dbReference type="PANTHER" id="PTHR42771:SF10">
    <property type="entry name" value="FERRICHROME TRANSPORT ATP-BINDING PROTEIN FHUC"/>
    <property type="match status" value="1"/>
</dbReference>
<dbReference type="PROSITE" id="PS50893">
    <property type="entry name" value="ABC_TRANSPORTER_2"/>
    <property type="match status" value="1"/>
</dbReference>
<dbReference type="SMART" id="SM00382">
    <property type="entry name" value="AAA"/>
    <property type="match status" value="1"/>
</dbReference>
<dbReference type="InterPro" id="IPR051535">
    <property type="entry name" value="Siderophore_ABC-ATPase"/>
</dbReference>
<evidence type="ECO:0000256" key="6">
    <source>
        <dbReference type="ARBA" id="ARBA00022840"/>
    </source>
</evidence>
<evidence type="ECO:0000259" key="10">
    <source>
        <dbReference type="PROSITE" id="PS50893"/>
    </source>
</evidence>
<dbReference type="Proteomes" id="UP001546774">
    <property type="component" value="Unassembled WGS sequence"/>
</dbReference>
<dbReference type="CDD" id="cd03214">
    <property type="entry name" value="ABC_Iron-Siderophores_B12_Hemin"/>
    <property type="match status" value="1"/>
</dbReference>
<keyword evidence="7" id="KW-0408">Iron</keyword>
<evidence type="ECO:0000256" key="5">
    <source>
        <dbReference type="ARBA" id="ARBA00022741"/>
    </source>
</evidence>
<keyword evidence="5" id="KW-0547">Nucleotide-binding</keyword>
<organism evidence="11 12">
    <name type="scientific">Lachnospira intestinalis</name>
    <dbReference type="NCBI Taxonomy" id="3133158"/>
    <lineage>
        <taxon>Bacteria</taxon>
        <taxon>Bacillati</taxon>
        <taxon>Bacillota</taxon>
        <taxon>Clostridia</taxon>
        <taxon>Lachnospirales</taxon>
        <taxon>Lachnospiraceae</taxon>
        <taxon>Lachnospira</taxon>
    </lineage>
</organism>
<evidence type="ECO:0000256" key="8">
    <source>
        <dbReference type="ARBA" id="ARBA00023065"/>
    </source>
</evidence>
<evidence type="ECO:0000256" key="3">
    <source>
        <dbReference type="ARBA" id="ARBA00022475"/>
    </source>
</evidence>
<proteinExistence type="predicted"/>
<keyword evidence="9" id="KW-0472">Membrane</keyword>
<keyword evidence="3" id="KW-1003">Cell membrane</keyword>
<gene>
    <name evidence="11" type="ORF">WMO37_05690</name>
</gene>
<dbReference type="GO" id="GO:0005524">
    <property type="term" value="F:ATP binding"/>
    <property type="evidence" value="ECO:0007669"/>
    <property type="project" value="UniProtKB-KW"/>
</dbReference>
<comment type="subcellular location">
    <subcellularLocation>
        <location evidence="1">Cell membrane</location>
        <topology evidence="1">Peripheral membrane protein</topology>
    </subcellularLocation>
</comment>
<dbReference type="Pfam" id="PF00005">
    <property type="entry name" value="ABC_tran"/>
    <property type="match status" value="1"/>
</dbReference>
<evidence type="ECO:0000256" key="4">
    <source>
        <dbReference type="ARBA" id="ARBA00022496"/>
    </source>
</evidence>
<feature type="domain" description="ABC transporter" evidence="10">
    <location>
        <begin position="11"/>
        <end position="248"/>
    </location>
</feature>
<evidence type="ECO:0000313" key="12">
    <source>
        <dbReference type="Proteomes" id="UP001546774"/>
    </source>
</evidence>
<reference evidence="11" key="1">
    <citation type="submission" date="2024-03" db="EMBL/GenBank/DDBJ databases">
        <title>Human intestinal bacterial collection.</title>
        <authorList>
            <person name="Pauvert C."/>
            <person name="Hitch T.C.A."/>
            <person name="Clavel T."/>
        </authorList>
    </citation>
    <scope>NUCLEOTIDE SEQUENCE [LARGE SCALE GENOMIC DNA]</scope>
    <source>
        <strain evidence="11">CLA-AA-H89B</strain>
    </source>
</reference>
<dbReference type="Gene3D" id="3.40.50.300">
    <property type="entry name" value="P-loop containing nucleotide triphosphate hydrolases"/>
    <property type="match status" value="1"/>
</dbReference>
<keyword evidence="8" id="KW-0406">Ion transport</keyword>